<dbReference type="EMBL" id="SWFS01000353">
    <property type="protein sequence ID" value="KAA8908973.1"/>
    <property type="molecule type" value="Genomic_DNA"/>
</dbReference>
<dbReference type="OrthoDB" id="5572844at2759"/>
<proteinExistence type="predicted"/>
<feature type="compositionally biased region" description="Low complexity" evidence="1">
    <location>
        <begin position="222"/>
        <end position="237"/>
    </location>
</feature>
<name>A0A642V1R0_9ASCO</name>
<keyword evidence="3" id="KW-1185">Reference proteome</keyword>
<feature type="compositionally biased region" description="Basic and acidic residues" evidence="1">
    <location>
        <begin position="312"/>
        <end position="332"/>
    </location>
</feature>
<dbReference type="GO" id="GO:0003677">
    <property type="term" value="F:DNA binding"/>
    <property type="evidence" value="ECO:0007669"/>
    <property type="project" value="TreeGrafter"/>
</dbReference>
<accession>A0A642V1R0</accession>
<feature type="region of interest" description="Disordered" evidence="1">
    <location>
        <begin position="162"/>
        <end position="237"/>
    </location>
</feature>
<reference evidence="2" key="1">
    <citation type="journal article" date="2019" name="G3 (Bethesda)">
        <title>Genome Assemblies of Two Rare Opportunistic Yeast Pathogens: Diutina rugosa (syn. Candida rugosa) and Trichomonascus ciferrii (syn. Candida ciferrii).</title>
        <authorList>
            <person name="Mixao V."/>
            <person name="Saus E."/>
            <person name="Hansen A.P."/>
            <person name="Lass-Florl C."/>
            <person name="Gabaldon T."/>
        </authorList>
    </citation>
    <scope>NUCLEOTIDE SEQUENCE</scope>
    <source>
        <strain evidence="2">CBS 4856</strain>
    </source>
</reference>
<dbReference type="AlphaFoldDB" id="A0A642V1R0"/>
<dbReference type="VEuPathDB" id="FungiDB:TRICI_004673"/>
<feature type="compositionally biased region" description="Polar residues" evidence="1">
    <location>
        <begin position="164"/>
        <end position="180"/>
    </location>
</feature>
<protein>
    <recommendedName>
        <fullName evidence="4">cAMP-independent regulatory protein pac2</fullName>
    </recommendedName>
</protein>
<evidence type="ECO:0008006" key="4">
    <source>
        <dbReference type="Google" id="ProtNLM"/>
    </source>
</evidence>
<dbReference type="PANTHER" id="PTHR28027:SF1">
    <property type="entry name" value="CAMP INDEPENDENT REGULATORY PROTEIN (AFU_ORTHOLOGUE AFUA_3G09640)"/>
    <property type="match status" value="1"/>
</dbReference>
<dbReference type="Proteomes" id="UP000761534">
    <property type="component" value="Unassembled WGS sequence"/>
</dbReference>
<evidence type="ECO:0000313" key="2">
    <source>
        <dbReference type="EMBL" id="KAA8908973.1"/>
    </source>
</evidence>
<feature type="compositionally biased region" description="Low complexity" evidence="1">
    <location>
        <begin position="293"/>
        <end position="302"/>
    </location>
</feature>
<feature type="region of interest" description="Disordered" evidence="1">
    <location>
        <begin position="250"/>
        <end position="332"/>
    </location>
</feature>
<feature type="region of interest" description="Disordered" evidence="1">
    <location>
        <begin position="80"/>
        <end position="104"/>
    </location>
</feature>
<gene>
    <name evidence="2" type="ORF">TRICI_004673</name>
</gene>
<dbReference type="Pfam" id="PF09729">
    <property type="entry name" value="Gti1_Pac2"/>
    <property type="match status" value="1"/>
</dbReference>
<dbReference type="PANTHER" id="PTHR28027">
    <property type="entry name" value="TRANSCRIPTIONAL REGULATOR MIT1"/>
    <property type="match status" value="1"/>
</dbReference>
<evidence type="ECO:0000313" key="3">
    <source>
        <dbReference type="Proteomes" id="UP000761534"/>
    </source>
</evidence>
<evidence type="ECO:0000256" key="1">
    <source>
        <dbReference type="SAM" id="MobiDB-lite"/>
    </source>
</evidence>
<comment type="caution">
    <text evidence="2">The sequence shown here is derived from an EMBL/GenBank/DDBJ whole genome shotgun (WGS) entry which is preliminary data.</text>
</comment>
<organism evidence="2 3">
    <name type="scientific">Trichomonascus ciferrii</name>
    <dbReference type="NCBI Taxonomy" id="44093"/>
    <lineage>
        <taxon>Eukaryota</taxon>
        <taxon>Fungi</taxon>
        <taxon>Dikarya</taxon>
        <taxon>Ascomycota</taxon>
        <taxon>Saccharomycotina</taxon>
        <taxon>Dipodascomycetes</taxon>
        <taxon>Dipodascales</taxon>
        <taxon>Trichomonascaceae</taxon>
        <taxon>Trichomonascus</taxon>
        <taxon>Trichomonascus ciferrii complex</taxon>
    </lineage>
</organism>
<sequence>METYHGHIRTQLDAIIIFEACRLGRLPRIRRRLSERERLQIKSGSVYVWDEGEAGMRRWTDGKSWSASRVSGSFLTYREMEGNRRSSPERPGKKRATDDGSDSLKYKAGGLYKQSFSIVTASRLKLHLISYYTKEEIASGRLPQPSTDEQFEDIRIPIHMYPDTTPSGSNLPPAVTTSPLDTPKSAAVSPTPNYDQPPMDAYAPPTSAPPPFSTNPYQMHIPPQMHYYPPQQQQQQPYLTLPQVDTISSGSFVPLPPLHQQNNSPAPPLTKKLRTGSPRSEHPSSIPLPSPPSSISSGSSPSNRNQQQANDHPPEESEDRKAINRLDKNLDL</sequence>
<dbReference type="InterPro" id="IPR018608">
    <property type="entry name" value="Gti1/Pac2"/>
</dbReference>